<feature type="compositionally biased region" description="Polar residues" evidence="5">
    <location>
        <begin position="620"/>
        <end position="642"/>
    </location>
</feature>
<name>A0A024UWG8_9STRA</name>
<evidence type="ECO:0000256" key="5">
    <source>
        <dbReference type="SAM" id="MobiDB-lite"/>
    </source>
</evidence>
<feature type="compositionally biased region" description="Basic residues" evidence="5">
    <location>
        <begin position="216"/>
        <end position="240"/>
    </location>
</feature>
<dbReference type="GO" id="GO:0008270">
    <property type="term" value="F:zinc ion binding"/>
    <property type="evidence" value="ECO:0007669"/>
    <property type="project" value="UniProtKB-KW"/>
</dbReference>
<evidence type="ECO:0000256" key="4">
    <source>
        <dbReference type="ARBA" id="ARBA00022833"/>
    </source>
</evidence>
<feature type="region of interest" description="Disordered" evidence="5">
    <location>
        <begin position="326"/>
        <end position="352"/>
    </location>
</feature>
<dbReference type="SMART" id="SM00249">
    <property type="entry name" value="PHD"/>
    <property type="match status" value="3"/>
</dbReference>
<dbReference type="Gene3D" id="3.30.40.10">
    <property type="entry name" value="Zinc/RING finger domain, C3HC4 (zinc finger)"/>
    <property type="match status" value="1"/>
</dbReference>
<feature type="region of interest" description="Disordered" evidence="5">
    <location>
        <begin position="454"/>
        <end position="545"/>
    </location>
</feature>
<feature type="domain" description="CW-type" evidence="6">
    <location>
        <begin position="548"/>
        <end position="603"/>
    </location>
</feature>
<evidence type="ECO:0000256" key="1">
    <source>
        <dbReference type="ARBA" id="ARBA00022723"/>
    </source>
</evidence>
<dbReference type="InterPro" id="IPR019786">
    <property type="entry name" value="Zinc_finger_PHD-type_CS"/>
</dbReference>
<proteinExistence type="predicted"/>
<dbReference type="Pfam" id="PF07496">
    <property type="entry name" value="zf-CW"/>
    <property type="match status" value="3"/>
</dbReference>
<dbReference type="InterPro" id="IPR055198">
    <property type="entry name" value="NSD_PHD"/>
</dbReference>
<evidence type="ECO:0000256" key="2">
    <source>
        <dbReference type="ARBA" id="ARBA00022737"/>
    </source>
</evidence>
<keyword evidence="4" id="KW-0862">Zinc</keyword>
<dbReference type="GO" id="GO:0006338">
    <property type="term" value="P:chromatin remodeling"/>
    <property type="evidence" value="ECO:0007669"/>
    <property type="project" value="UniProtKB-ARBA"/>
</dbReference>
<dbReference type="STRING" id="157072.A0A024UWG8"/>
<dbReference type="AlphaFoldDB" id="A0A024UWG8"/>
<dbReference type="OrthoDB" id="757982at2759"/>
<gene>
    <name evidence="7" type="ORF">H310_00395</name>
</gene>
<dbReference type="InterPro" id="IPR011011">
    <property type="entry name" value="Znf_FYVE_PHD"/>
</dbReference>
<dbReference type="Gene3D" id="3.30.40.100">
    <property type="match status" value="3"/>
</dbReference>
<evidence type="ECO:0000256" key="3">
    <source>
        <dbReference type="ARBA" id="ARBA00022771"/>
    </source>
</evidence>
<reference evidence="7" key="1">
    <citation type="submission" date="2013-12" db="EMBL/GenBank/DDBJ databases">
        <title>The Genome Sequence of Aphanomyces invadans NJM9701.</title>
        <authorList>
            <consortium name="The Broad Institute Genomics Platform"/>
            <person name="Russ C."/>
            <person name="Tyler B."/>
            <person name="van West P."/>
            <person name="Dieguez-Uribeondo J."/>
            <person name="Young S.K."/>
            <person name="Zeng Q."/>
            <person name="Gargeya S."/>
            <person name="Fitzgerald M."/>
            <person name="Abouelleil A."/>
            <person name="Alvarado L."/>
            <person name="Chapman S.B."/>
            <person name="Gainer-Dewar J."/>
            <person name="Goldberg J."/>
            <person name="Griggs A."/>
            <person name="Gujja S."/>
            <person name="Hansen M."/>
            <person name="Howarth C."/>
            <person name="Imamovic A."/>
            <person name="Ireland A."/>
            <person name="Larimer J."/>
            <person name="McCowan C."/>
            <person name="Murphy C."/>
            <person name="Pearson M."/>
            <person name="Poon T.W."/>
            <person name="Priest M."/>
            <person name="Roberts A."/>
            <person name="Saif S."/>
            <person name="Shea T."/>
            <person name="Sykes S."/>
            <person name="Wortman J."/>
            <person name="Nusbaum C."/>
            <person name="Birren B."/>
        </authorList>
    </citation>
    <scope>NUCLEOTIDE SEQUENCE [LARGE SCALE GENOMIC DNA]</scope>
    <source>
        <strain evidence="7">NJM9701</strain>
    </source>
</reference>
<dbReference type="PROSITE" id="PS51050">
    <property type="entry name" value="ZF_CW"/>
    <property type="match status" value="3"/>
</dbReference>
<keyword evidence="3" id="KW-0863">Zinc-finger</keyword>
<dbReference type="Pfam" id="PF22908">
    <property type="entry name" value="PHD_NSD"/>
    <property type="match status" value="1"/>
</dbReference>
<keyword evidence="1" id="KW-0479">Metal-binding</keyword>
<organism evidence="7">
    <name type="scientific">Aphanomyces invadans</name>
    <dbReference type="NCBI Taxonomy" id="157072"/>
    <lineage>
        <taxon>Eukaryota</taxon>
        <taxon>Sar</taxon>
        <taxon>Stramenopiles</taxon>
        <taxon>Oomycota</taxon>
        <taxon>Saprolegniomycetes</taxon>
        <taxon>Saprolegniales</taxon>
        <taxon>Verrucalvaceae</taxon>
        <taxon>Aphanomyces</taxon>
    </lineage>
</organism>
<evidence type="ECO:0000313" key="7">
    <source>
        <dbReference type="EMBL" id="ETW09983.1"/>
    </source>
</evidence>
<dbReference type="CDD" id="cd15565">
    <property type="entry name" value="PHD2_NSD"/>
    <property type="match status" value="1"/>
</dbReference>
<dbReference type="RefSeq" id="XP_008861394.1">
    <property type="nucleotide sequence ID" value="XM_008863172.1"/>
</dbReference>
<feature type="domain" description="CW-type" evidence="6">
    <location>
        <begin position="397"/>
        <end position="451"/>
    </location>
</feature>
<protein>
    <recommendedName>
        <fullName evidence="6">CW-type domain-containing protein</fullName>
    </recommendedName>
</protein>
<dbReference type="GeneID" id="20077445"/>
<dbReference type="PROSITE" id="PS01359">
    <property type="entry name" value="ZF_PHD_1"/>
    <property type="match status" value="1"/>
</dbReference>
<sequence length="970" mass="106001">MADSGGESSSSGSSSDNLLVRKQRLLGSTVKKQMMLTPDAICDRCESLLEPGGVSFACTGACFRKFHTTCCPNEMQSSSWQCVECRTNSHHCFVCQDSVEGRNQHSEPIVQCRAAGCGKFYHVSCVTRLPLTRVLEGDFAFICPLHTCHQCEGQSSGATDQAIRCTRCPRAYHATCFPPSGFKRLCSTRGLCHAHLSATDRPAALSSVVDDDKRAKKEHKKDKRDKKKKKKKDKKQKKDKKSTSVDDAPGNTDRSTAPPSISGLDSLLNPTQPGSLHQSVLSMPSVLNVPTAPLLLSPLSTTSSSTMPLFRPLQERAKSAVALGNLKPPPPAMEPVQASVKPPSPPPPPVEQSTPLPLNITIPTASVPDTDDAKALSARNKKKKKRKRVRAVVVTPTEEDAKWVQCDKCKKWRTVPEELDLTAMSNKAWYCPMNDWDVRYASCDVPEEVVEPKVKKAKIDDDNDDMEDFPATPKAMGGTAAPAALAQDTAQSQSSASASMSLASSTFTKSEPEKKEVKLTKKQRAKLKASQPRGQKAASAAGAVGSPGAKEIEWVQCDVKSCGKWRVVPSSIDISSLPIKWYCSLNTWAPSLANCSVENPSDVESLWQSKAVKSSPPPTKQTAAAANRQGKSSPRNQSVQLQGSVPTVVDVVATLPLSSVDSASVDSPLGKAKKVKAPELMPVLEWAQCEKCNKWRKLPAHVKSANLPDKWYCSLNHWNPAVASCSVPEETDQEHVPARAPIPIGPRPKRGKLCYRELLYAGNGQLRKAFTEESSTLSFEYEGKLYHRDDQYRNSSMYLAPSASGPPKPSADEVQDCTNAIDSTDSSAGLSQPEEDHLKYLLHGILKADTEQAGKSMLDLVAALHNDKAVVRHPPVYYSYATVARAVQAMVASGDMEEFRDDRLVTVTVPMQISSYASAYYVAGESNHENRTWKERHTGPHLLYRRRIQYKKPLKLAKPWKQQGFAGWGA</sequence>
<dbReference type="InterPro" id="IPR055300">
    <property type="entry name" value="CWZF3/5/7"/>
</dbReference>
<dbReference type="Pfam" id="PF23004">
    <property type="entry name" value="PHDvar_NSD"/>
    <property type="match status" value="1"/>
</dbReference>
<evidence type="ECO:0000259" key="6">
    <source>
        <dbReference type="PROSITE" id="PS51050"/>
    </source>
</evidence>
<keyword evidence="2" id="KW-0677">Repeat</keyword>
<dbReference type="SUPFAM" id="SSF57903">
    <property type="entry name" value="FYVE/PHD zinc finger"/>
    <property type="match status" value="1"/>
</dbReference>
<dbReference type="PANTHER" id="PTHR46524:SF7">
    <property type="entry name" value="CW-TYPE ZINC FINGER"/>
    <property type="match status" value="1"/>
</dbReference>
<feature type="compositionally biased region" description="Low complexity" evidence="5">
    <location>
        <begin position="470"/>
        <end position="506"/>
    </location>
</feature>
<feature type="domain" description="CW-type" evidence="6">
    <location>
        <begin position="680"/>
        <end position="733"/>
    </location>
</feature>
<feature type="compositionally biased region" description="Basic and acidic residues" evidence="5">
    <location>
        <begin position="510"/>
        <end position="519"/>
    </location>
</feature>
<feature type="region of interest" description="Disordered" evidence="5">
    <location>
        <begin position="207"/>
        <end position="276"/>
    </location>
</feature>
<accession>A0A024UWG8</accession>
<dbReference type="VEuPathDB" id="FungiDB:H310_00395"/>
<dbReference type="InterPro" id="IPR011124">
    <property type="entry name" value="Znf_CW"/>
</dbReference>
<dbReference type="InterPro" id="IPR013083">
    <property type="entry name" value="Znf_RING/FYVE/PHD"/>
</dbReference>
<dbReference type="PANTHER" id="PTHR46524">
    <property type="entry name" value="CW-TYPE ZINC FINGER"/>
    <property type="match status" value="1"/>
</dbReference>
<dbReference type="InterPro" id="IPR001965">
    <property type="entry name" value="Znf_PHD"/>
</dbReference>
<dbReference type="CDD" id="cd15566">
    <property type="entry name" value="PHD3_NSD"/>
    <property type="match status" value="1"/>
</dbReference>
<dbReference type="eggNOG" id="KOG1081">
    <property type="taxonomic scope" value="Eukaryota"/>
</dbReference>
<dbReference type="InterPro" id="IPR055197">
    <property type="entry name" value="PHDvar_NSD"/>
</dbReference>
<dbReference type="EMBL" id="KI913952">
    <property type="protein sequence ID" value="ETW09983.1"/>
    <property type="molecule type" value="Genomic_DNA"/>
</dbReference>
<feature type="region of interest" description="Disordered" evidence="5">
    <location>
        <begin position="607"/>
        <end position="642"/>
    </location>
</feature>